<feature type="domain" description="S-adenosylmethionine synthetase central" evidence="14">
    <location>
        <begin position="126"/>
        <end position="245"/>
    </location>
</feature>
<evidence type="ECO:0000256" key="7">
    <source>
        <dbReference type="ARBA" id="ARBA00022840"/>
    </source>
</evidence>
<name>A0ABT5WSL3_9SPHN</name>
<evidence type="ECO:0000259" key="15">
    <source>
        <dbReference type="Pfam" id="PF02773"/>
    </source>
</evidence>
<feature type="binding site" description="in other chain" evidence="10">
    <location>
        <position position="16"/>
    </location>
    <ligand>
        <name>ATP</name>
        <dbReference type="ChEBI" id="CHEBI:30616"/>
        <note>ligand shared between two neighboring subunits</note>
    </ligand>
</feature>
<comment type="cofactor">
    <cofactor evidence="10">
        <name>Mg(2+)</name>
        <dbReference type="ChEBI" id="CHEBI:18420"/>
    </cofactor>
    <text evidence="10">Binds 2 divalent ions per subunit.</text>
</comment>
<evidence type="ECO:0000256" key="5">
    <source>
        <dbReference type="ARBA" id="ARBA00022723"/>
    </source>
</evidence>
<evidence type="ECO:0000256" key="12">
    <source>
        <dbReference type="RuleBase" id="RU004462"/>
    </source>
</evidence>
<feature type="binding site" description="in other chain" evidence="10">
    <location>
        <position position="110"/>
    </location>
    <ligand>
        <name>L-methionine</name>
        <dbReference type="ChEBI" id="CHEBI:57844"/>
        <note>ligand shared between two neighboring subunits</note>
    </ligand>
</feature>
<evidence type="ECO:0000256" key="4">
    <source>
        <dbReference type="ARBA" id="ARBA00022679"/>
    </source>
</evidence>
<feature type="binding site" evidence="10">
    <location>
        <position position="44"/>
    </location>
    <ligand>
        <name>K(+)</name>
        <dbReference type="ChEBI" id="CHEBI:29103"/>
    </ligand>
</feature>
<dbReference type="EC" id="2.5.1.6" evidence="10"/>
<dbReference type="NCBIfam" id="TIGR01034">
    <property type="entry name" value="metK"/>
    <property type="match status" value="1"/>
</dbReference>
<comment type="subcellular location">
    <subcellularLocation>
        <location evidence="10 11">Cytoplasm</location>
    </subcellularLocation>
</comment>
<feature type="binding site" evidence="10">
    <location>
        <position position="253"/>
    </location>
    <ligand>
        <name>ATP</name>
        <dbReference type="ChEBI" id="CHEBI:30616"/>
        <note>ligand shared between two neighboring subunits</note>
    </ligand>
</feature>
<comment type="function">
    <text evidence="10">Catalyzes the formation of S-adenosylmethionine (AdoMet) from methionine and ATP. The overall synthetic reaction is composed of two sequential steps, AdoMet formation and the subsequent tripolyphosphate hydrolysis which occurs prior to release of AdoMet from the enzyme.</text>
</comment>
<feature type="binding site" evidence="10">
    <location>
        <position position="253"/>
    </location>
    <ligand>
        <name>L-methionine</name>
        <dbReference type="ChEBI" id="CHEBI:57844"/>
        <note>ligand shared between two neighboring subunits</note>
    </ligand>
</feature>
<dbReference type="Pfam" id="PF02773">
    <property type="entry name" value="S-AdoMet_synt_C"/>
    <property type="match status" value="1"/>
</dbReference>
<feature type="binding site" description="in other chain" evidence="10">
    <location>
        <begin position="259"/>
        <end position="260"/>
    </location>
    <ligand>
        <name>ATP</name>
        <dbReference type="ChEBI" id="CHEBI:30616"/>
        <note>ligand shared between two neighboring subunits</note>
    </ligand>
</feature>
<evidence type="ECO:0000313" key="16">
    <source>
        <dbReference type="EMBL" id="MDE8653035.1"/>
    </source>
</evidence>
<dbReference type="InterPro" id="IPR022630">
    <property type="entry name" value="S-AdoMet_synt_C"/>
</dbReference>
<evidence type="ECO:0000256" key="1">
    <source>
        <dbReference type="ARBA" id="ARBA00005224"/>
    </source>
</evidence>
<evidence type="ECO:0000256" key="10">
    <source>
        <dbReference type="HAMAP-Rule" id="MF_00086"/>
    </source>
</evidence>
<feature type="binding site" description="in other chain" evidence="10">
    <location>
        <begin position="244"/>
        <end position="245"/>
    </location>
    <ligand>
        <name>ATP</name>
        <dbReference type="ChEBI" id="CHEBI:30616"/>
        <note>ligand shared between two neighboring subunits</note>
    </ligand>
</feature>
<dbReference type="Proteomes" id="UP001216253">
    <property type="component" value="Unassembled WGS sequence"/>
</dbReference>
<keyword evidence="17" id="KW-1185">Reference proteome</keyword>
<dbReference type="InterPro" id="IPR022629">
    <property type="entry name" value="S-AdoMet_synt_central"/>
</dbReference>
<feature type="binding site" description="in other chain" evidence="10">
    <location>
        <begin position="175"/>
        <end position="177"/>
    </location>
    <ligand>
        <name>ATP</name>
        <dbReference type="ChEBI" id="CHEBI:30616"/>
        <note>ligand shared between two neighboring subunits</note>
    </ligand>
</feature>
<feature type="binding site" evidence="10">
    <location>
        <position position="280"/>
    </location>
    <ligand>
        <name>ATP</name>
        <dbReference type="ChEBI" id="CHEBI:30616"/>
        <note>ligand shared between two neighboring subunits</note>
    </ligand>
</feature>
<comment type="cofactor">
    <cofactor evidence="10">
        <name>K(+)</name>
        <dbReference type="ChEBI" id="CHEBI:29103"/>
    </cofactor>
    <text evidence="10">Binds 1 potassium ion per subunit.</text>
</comment>
<dbReference type="Gene3D" id="3.30.300.10">
    <property type="match status" value="3"/>
</dbReference>
<evidence type="ECO:0000256" key="9">
    <source>
        <dbReference type="ARBA" id="ARBA00022958"/>
    </source>
</evidence>
<dbReference type="GO" id="GO:0004478">
    <property type="term" value="F:methionine adenosyltransferase activity"/>
    <property type="evidence" value="ECO:0007669"/>
    <property type="project" value="UniProtKB-EC"/>
</dbReference>
<comment type="subunit">
    <text evidence="10">Homotetramer; dimer of dimers.</text>
</comment>
<evidence type="ECO:0000256" key="11">
    <source>
        <dbReference type="RuleBase" id="RU000542"/>
    </source>
</evidence>
<sequence>MRSDYVFTSESVSEGHPDKVSDQISDAIVDLFLSKDPEARVACETLTTTQLVVLAGEVRGKGMIDTEGNWEDGAQEEIQHVVRETVRRIGYEQKGFHWQNLTFENHLHPQSADIAQGVDSSGNKDEGAGDQGIMFGYACDETPDLMPATLYYSHRILHRMAADRKSGAAPFLEPDAKSQVTLRFQNGKPVAATAIVVSTQHSPGYHEGEQDARLKAYVKQVVADILPAELLSDETVYHINPTGKFEIGGPDGDAGLTGRKIIVDTYGGASPHGGGAFSGKDPTKVDRSAAYVTRYLAKNVVAAGLAKRCTIQVSYAIGVSEPLSLYVDTHGTGTADDERLEAAIAAVAKERLGGLTPRGIRVGLGLNKPIYQPTAAYGHFGRDADGDFFPWERTDLTEALKAALA</sequence>
<comment type="pathway">
    <text evidence="1 10">Amino-acid biosynthesis; S-adenosyl-L-methionine biosynthesis; S-adenosyl-L-methionine from L-methionine: step 1/1.</text>
</comment>
<feature type="binding site" description="in other chain" evidence="10">
    <location>
        <position position="57"/>
    </location>
    <ligand>
        <name>L-methionine</name>
        <dbReference type="ChEBI" id="CHEBI:57844"/>
        <note>ligand shared between two neighboring subunits</note>
    </ligand>
</feature>
<dbReference type="CDD" id="cd18079">
    <property type="entry name" value="S-AdoMet_synt"/>
    <property type="match status" value="1"/>
</dbReference>
<dbReference type="InterPro" id="IPR022628">
    <property type="entry name" value="S-AdoMet_synt_N"/>
</dbReference>
<keyword evidence="9 10" id="KW-0630">Potassium</keyword>
<keyword evidence="10" id="KW-0963">Cytoplasm</keyword>
<feature type="binding site" description="in other chain" evidence="10">
    <location>
        <position position="284"/>
    </location>
    <ligand>
        <name>L-methionine</name>
        <dbReference type="ChEBI" id="CHEBI:57844"/>
        <note>ligand shared between two neighboring subunits</note>
    </ligand>
</feature>
<accession>A0ABT5WSL3</accession>
<comment type="similarity">
    <text evidence="2 10 12">Belongs to the AdoMet synthase family.</text>
</comment>
<comment type="catalytic activity">
    <reaction evidence="10">
        <text>L-methionine + ATP + H2O = S-adenosyl-L-methionine + phosphate + diphosphate</text>
        <dbReference type="Rhea" id="RHEA:21080"/>
        <dbReference type="ChEBI" id="CHEBI:15377"/>
        <dbReference type="ChEBI" id="CHEBI:30616"/>
        <dbReference type="ChEBI" id="CHEBI:33019"/>
        <dbReference type="ChEBI" id="CHEBI:43474"/>
        <dbReference type="ChEBI" id="CHEBI:57844"/>
        <dbReference type="ChEBI" id="CHEBI:59789"/>
        <dbReference type="EC" id="2.5.1.6"/>
    </reaction>
</comment>
<protein>
    <recommendedName>
        <fullName evidence="10">S-adenosylmethionine synthase</fullName>
        <shortName evidence="10">AdoMet synthase</shortName>
        <ecNumber evidence="10">2.5.1.6</ecNumber>
    </recommendedName>
    <alternativeName>
        <fullName evidence="10">MAT</fullName>
    </alternativeName>
    <alternativeName>
        <fullName evidence="10">Methionine adenosyltransferase</fullName>
    </alternativeName>
</protein>
<evidence type="ECO:0000259" key="13">
    <source>
        <dbReference type="Pfam" id="PF00438"/>
    </source>
</evidence>
<feature type="domain" description="S-adenosylmethionine synthetase C-terminal" evidence="15">
    <location>
        <begin position="247"/>
        <end position="393"/>
    </location>
</feature>
<dbReference type="PIRSF" id="PIRSF000497">
    <property type="entry name" value="MAT"/>
    <property type="match status" value="1"/>
</dbReference>
<reference evidence="16 17" key="1">
    <citation type="submission" date="2023-03" db="EMBL/GenBank/DDBJ databases">
        <title>NovoSphingobium album sp. nov. isolated from polycyclic aromatic hydrocarbons- and heavy-metal polluted soil.</title>
        <authorList>
            <person name="Liu Z."/>
            <person name="Wang K."/>
        </authorList>
    </citation>
    <scope>NUCLEOTIDE SEQUENCE [LARGE SCALE GENOMIC DNA]</scope>
    <source>
        <strain evidence="16 17">H3SJ31-1</strain>
    </source>
</reference>
<evidence type="ECO:0000313" key="17">
    <source>
        <dbReference type="Proteomes" id="UP001216253"/>
    </source>
</evidence>
<keyword evidence="6 10" id="KW-0547">Nucleotide-binding</keyword>
<feature type="domain" description="S-adenosylmethionine synthetase N-terminal" evidence="13">
    <location>
        <begin position="5"/>
        <end position="112"/>
    </location>
</feature>
<dbReference type="InterPro" id="IPR002133">
    <property type="entry name" value="S-AdoMet_synthetase"/>
</dbReference>
<dbReference type="Pfam" id="PF00438">
    <property type="entry name" value="S-AdoMet_synt_N"/>
    <property type="match status" value="1"/>
</dbReference>
<dbReference type="Pfam" id="PF02772">
    <property type="entry name" value="S-AdoMet_synt_M"/>
    <property type="match status" value="1"/>
</dbReference>
<keyword evidence="5 10" id="KW-0479">Metal-binding</keyword>
<dbReference type="HAMAP" id="MF_00086">
    <property type="entry name" value="S_AdoMet_synth1"/>
    <property type="match status" value="1"/>
</dbReference>
<dbReference type="InterPro" id="IPR022636">
    <property type="entry name" value="S-AdoMet_synthetase_sfam"/>
</dbReference>
<dbReference type="EMBL" id="JARESE010000050">
    <property type="protein sequence ID" value="MDE8653035.1"/>
    <property type="molecule type" value="Genomic_DNA"/>
</dbReference>
<keyword evidence="7 10" id="KW-0067">ATP-binding</keyword>
<gene>
    <name evidence="10 16" type="primary">metK</name>
    <name evidence="16" type="ORF">PYV00_15110</name>
</gene>
<proteinExistence type="inferred from homology"/>
<keyword evidence="3 10" id="KW-0554">One-carbon metabolism</keyword>
<evidence type="ECO:0000256" key="6">
    <source>
        <dbReference type="ARBA" id="ARBA00022741"/>
    </source>
</evidence>
<evidence type="ECO:0000256" key="8">
    <source>
        <dbReference type="ARBA" id="ARBA00022842"/>
    </source>
</evidence>
<keyword evidence="4 10" id="KW-0808">Transferase</keyword>
<dbReference type="PROSITE" id="PS00377">
    <property type="entry name" value="ADOMET_SYNTHASE_2"/>
    <property type="match status" value="1"/>
</dbReference>
<dbReference type="SUPFAM" id="SSF55973">
    <property type="entry name" value="S-adenosylmethionine synthetase"/>
    <property type="match status" value="3"/>
</dbReference>
<keyword evidence="8 10" id="KW-0460">Magnesium</keyword>
<feature type="binding site" evidence="10">
    <location>
        <position position="276"/>
    </location>
    <ligand>
        <name>ATP</name>
        <dbReference type="ChEBI" id="CHEBI:30616"/>
        <note>ligand shared between two neighboring subunits</note>
    </ligand>
</feature>
<organism evidence="16 17">
    <name type="scientific">Novosphingobium album</name>
    <name type="common">ex Liu et al. 2023</name>
    <dbReference type="NCBI Taxonomy" id="3031130"/>
    <lineage>
        <taxon>Bacteria</taxon>
        <taxon>Pseudomonadati</taxon>
        <taxon>Pseudomonadota</taxon>
        <taxon>Alphaproteobacteria</taxon>
        <taxon>Sphingomonadales</taxon>
        <taxon>Sphingomonadaceae</taxon>
        <taxon>Novosphingobium</taxon>
    </lineage>
</organism>
<dbReference type="PANTHER" id="PTHR11964">
    <property type="entry name" value="S-ADENOSYLMETHIONINE SYNTHETASE"/>
    <property type="match status" value="1"/>
</dbReference>
<feature type="binding site" evidence="10">
    <location>
        <position position="18"/>
    </location>
    <ligand>
        <name>Mg(2+)</name>
        <dbReference type="ChEBI" id="CHEBI:18420"/>
    </ligand>
</feature>
<dbReference type="PROSITE" id="PS00376">
    <property type="entry name" value="ADOMET_SYNTHASE_1"/>
    <property type="match status" value="1"/>
</dbReference>
<evidence type="ECO:0000256" key="3">
    <source>
        <dbReference type="ARBA" id="ARBA00022563"/>
    </source>
</evidence>
<evidence type="ECO:0000259" key="14">
    <source>
        <dbReference type="Pfam" id="PF02772"/>
    </source>
</evidence>
<dbReference type="RefSeq" id="WP_275229139.1">
    <property type="nucleotide sequence ID" value="NZ_JARESE010000050.1"/>
</dbReference>
<evidence type="ECO:0000256" key="2">
    <source>
        <dbReference type="ARBA" id="ARBA00009685"/>
    </source>
</evidence>
<comment type="caution">
    <text evidence="16">The sequence shown here is derived from an EMBL/GenBank/DDBJ whole genome shotgun (WGS) entry which is preliminary data.</text>
</comment>
<dbReference type="InterPro" id="IPR022631">
    <property type="entry name" value="ADOMET_SYNTHASE_CS"/>
</dbReference>
<feature type="region of interest" description="Flexible loop" evidence="10">
    <location>
        <begin position="110"/>
        <end position="120"/>
    </location>
</feature>